<feature type="transmembrane region" description="Helical" evidence="2">
    <location>
        <begin position="99"/>
        <end position="124"/>
    </location>
</feature>
<evidence type="ECO:0000256" key="3">
    <source>
        <dbReference type="SAM" id="SignalP"/>
    </source>
</evidence>
<name>A0A0H5QGD1_9EUKA</name>
<keyword evidence="2" id="KW-1133">Transmembrane helix</keyword>
<keyword evidence="2" id="KW-0812">Transmembrane</keyword>
<keyword evidence="2" id="KW-0472">Membrane</keyword>
<feature type="region of interest" description="Disordered" evidence="1">
    <location>
        <begin position="201"/>
        <end position="227"/>
    </location>
</feature>
<evidence type="ECO:0000256" key="1">
    <source>
        <dbReference type="SAM" id="MobiDB-lite"/>
    </source>
</evidence>
<feature type="compositionally biased region" description="Polar residues" evidence="1">
    <location>
        <begin position="206"/>
        <end position="215"/>
    </location>
</feature>
<sequence length="227" mass="24432">QYAFALLLVLAIGNSRYTLTQPKSVAVVRSVFACSIGQSYQMVSASVFNIPERISSIEWTRLNQLRAAWGFTLVMCMALIISALAAAASVHSATMQFSLVWYMITLTVWSAFSCVVLLISVPWIQMDPSIAFGALVASTSFLATVTLSEGVRWASVASNSSVTSVAVFSVLTTVCLIVTLVGFVQFKDDLLGDSGTMEAPNVVSPVPSQQGQSKQKGYYDQSMAERA</sequence>
<accession>A0A0H5QGD1</accession>
<keyword evidence="3" id="KW-0732">Signal</keyword>
<evidence type="ECO:0008006" key="5">
    <source>
        <dbReference type="Google" id="ProtNLM"/>
    </source>
</evidence>
<feature type="non-terminal residue" evidence="4">
    <location>
        <position position="1"/>
    </location>
</feature>
<protein>
    <recommendedName>
        <fullName evidence="5">MARVEL domain-containing protein</fullName>
    </recommendedName>
</protein>
<proteinExistence type="predicted"/>
<feature type="signal peptide" evidence="3">
    <location>
        <begin position="1"/>
        <end position="20"/>
    </location>
</feature>
<feature type="transmembrane region" description="Helical" evidence="2">
    <location>
        <begin position="130"/>
        <end position="150"/>
    </location>
</feature>
<evidence type="ECO:0000313" key="4">
    <source>
        <dbReference type="EMBL" id="CRZ01005.1"/>
    </source>
</evidence>
<feature type="transmembrane region" description="Helical" evidence="2">
    <location>
        <begin position="162"/>
        <end position="184"/>
    </location>
</feature>
<reference evidence="4" key="1">
    <citation type="submission" date="2015-04" db="EMBL/GenBank/DDBJ databases">
        <title>The genome sequence of the plant pathogenic Rhizarian Plasmodiophora brassicae reveals insights in its biotrophic life cycle and the origin of chitin synthesis.</title>
        <authorList>
            <person name="Schwelm A."/>
            <person name="Fogelqvist J."/>
            <person name="Knaust A."/>
            <person name="Julke S."/>
            <person name="Lilja T."/>
            <person name="Dhandapani V."/>
            <person name="Bonilla-Rosso G."/>
            <person name="Karlsson M."/>
            <person name="Shevchenko A."/>
            <person name="Choi S.R."/>
            <person name="Kim H.G."/>
            <person name="Park J.Y."/>
            <person name="Lim Y.P."/>
            <person name="Ludwig-Muller J."/>
            <person name="Dixelius C."/>
        </authorList>
    </citation>
    <scope>NUCLEOTIDE SEQUENCE</scope>
    <source>
        <tissue evidence="4">Potato root galls</tissue>
    </source>
</reference>
<evidence type="ECO:0000256" key="2">
    <source>
        <dbReference type="SAM" id="Phobius"/>
    </source>
</evidence>
<organism evidence="4">
    <name type="scientific">Spongospora subterranea</name>
    <dbReference type="NCBI Taxonomy" id="70186"/>
    <lineage>
        <taxon>Eukaryota</taxon>
        <taxon>Sar</taxon>
        <taxon>Rhizaria</taxon>
        <taxon>Endomyxa</taxon>
        <taxon>Phytomyxea</taxon>
        <taxon>Plasmodiophorida</taxon>
        <taxon>Plasmodiophoridae</taxon>
        <taxon>Spongospora</taxon>
    </lineage>
</organism>
<feature type="chain" id="PRO_5005222721" description="MARVEL domain-containing protein" evidence="3">
    <location>
        <begin position="21"/>
        <end position="227"/>
    </location>
</feature>
<dbReference type="AlphaFoldDB" id="A0A0H5QGD1"/>
<feature type="transmembrane region" description="Helical" evidence="2">
    <location>
        <begin position="67"/>
        <end position="87"/>
    </location>
</feature>
<dbReference type="EMBL" id="HACM01000563">
    <property type="protein sequence ID" value="CRZ01005.1"/>
    <property type="molecule type" value="Transcribed_RNA"/>
</dbReference>